<proteinExistence type="predicted"/>
<feature type="region of interest" description="Disordered" evidence="1">
    <location>
        <begin position="291"/>
        <end position="314"/>
    </location>
</feature>
<evidence type="ECO:0000313" key="4">
    <source>
        <dbReference type="Proteomes" id="UP001255856"/>
    </source>
</evidence>
<evidence type="ECO:0000313" key="3">
    <source>
        <dbReference type="EMBL" id="KAK2080547.1"/>
    </source>
</evidence>
<keyword evidence="2" id="KW-0472">Membrane</keyword>
<feature type="compositionally biased region" description="Polar residues" evidence="1">
    <location>
        <begin position="300"/>
        <end position="314"/>
    </location>
</feature>
<dbReference type="EMBL" id="JASFZW010000001">
    <property type="protein sequence ID" value="KAK2080547.1"/>
    <property type="molecule type" value="Genomic_DNA"/>
</dbReference>
<sequence>MAAVVDYAKKVACASVCTQWSRTDEMMAMAPVRHSDYRDHRPIQLREVYELYSDVVKDGMWTMGLLEMWFWKNKAVKSSVHIPCWDSFKWNPYLWRGACCGRTCEECYWTGIRTTRWSRAVYAANLGREYVFPYQNIGRTGYKSDIKALCWMYCLMSCVFGCGIGQVFSFCGNCLFNFGAFYSCHAREKLRRELRELAVRGVDGPGMHILDVLPNSFARTEGMTDVIAERKQLVDKMVAHPPKFFRSRVKRQSLSLDTVTEVAKKTAMRAIGRTEEDTASTTTAASQAKFGWMDYPAGPPQTQLMSRDSSSSVNAMLHGDDGKPDWAALGETLHGELEPLKRSWSVAY</sequence>
<keyword evidence="2" id="KW-0812">Transmembrane</keyword>
<evidence type="ECO:0000256" key="1">
    <source>
        <dbReference type="SAM" id="MobiDB-lite"/>
    </source>
</evidence>
<keyword evidence="4" id="KW-1185">Reference proteome</keyword>
<feature type="transmembrane region" description="Helical" evidence="2">
    <location>
        <begin position="148"/>
        <end position="168"/>
    </location>
</feature>
<organism evidence="3 4">
    <name type="scientific">Prototheca wickerhamii</name>
    <dbReference type="NCBI Taxonomy" id="3111"/>
    <lineage>
        <taxon>Eukaryota</taxon>
        <taxon>Viridiplantae</taxon>
        <taxon>Chlorophyta</taxon>
        <taxon>core chlorophytes</taxon>
        <taxon>Trebouxiophyceae</taxon>
        <taxon>Chlorellales</taxon>
        <taxon>Chlorellaceae</taxon>
        <taxon>Prototheca</taxon>
    </lineage>
</organism>
<gene>
    <name evidence="3" type="ORF">QBZ16_000400</name>
</gene>
<comment type="caution">
    <text evidence="3">The sequence shown here is derived from an EMBL/GenBank/DDBJ whole genome shotgun (WGS) entry which is preliminary data.</text>
</comment>
<dbReference type="AlphaFoldDB" id="A0AAD9IPV9"/>
<reference evidence="3" key="1">
    <citation type="submission" date="2021-01" db="EMBL/GenBank/DDBJ databases">
        <authorList>
            <person name="Eckstrom K.M.E."/>
        </authorList>
    </citation>
    <scope>NUCLEOTIDE SEQUENCE</scope>
    <source>
        <strain evidence="3">UVCC 0001</strain>
    </source>
</reference>
<name>A0AAD9IPV9_PROWI</name>
<protein>
    <submittedName>
        <fullName evidence="3">Uncharacterized protein</fullName>
    </submittedName>
</protein>
<evidence type="ECO:0000256" key="2">
    <source>
        <dbReference type="SAM" id="Phobius"/>
    </source>
</evidence>
<accession>A0AAD9IPV9</accession>
<dbReference type="Proteomes" id="UP001255856">
    <property type="component" value="Unassembled WGS sequence"/>
</dbReference>
<keyword evidence="2" id="KW-1133">Transmembrane helix</keyword>